<dbReference type="OrthoDB" id="29016at2157"/>
<dbReference type="Proteomes" id="UP000008138">
    <property type="component" value="Chromosome"/>
</dbReference>
<reference key="2">
    <citation type="submission" date="2011-03" db="EMBL/GenBank/DDBJ databases">
        <title>Complete genome sequence of the thermoacidophilic crenarchaeon Thermoproteus uzoniensis 768-20.</title>
        <authorList>
            <person name="Mardanov A.V."/>
            <person name="Gumerov V.M."/>
            <person name="Beletsky A.V."/>
            <person name="Prokofeva M.I."/>
            <person name="Bonch-Osmolovskaya E.A."/>
            <person name="Ravin N.V."/>
            <person name="Skryabin K.G."/>
        </authorList>
    </citation>
    <scope>NUCLEOTIDE SEQUENCE</scope>
    <source>
        <strain>768-20</strain>
    </source>
</reference>
<keyword evidence="1" id="KW-0812">Transmembrane</keyword>
<dbReference type="EMBL" id="CP002590">
    <property type="protein sequence ID" value="AEA12986.1"/>
    <property type="molecule type" value="Genomic_DNA"/>
</dbReference>
<dbReference type="AlphaFoldDB" id="F2L259"/>
<dbReference type="KEGG" id="tuz:TUZN_1515"/>
<protein>
    <recommendedName>
        <fullName evidence="4">Membrane-bound metal-dependent hydrolase</fullName>
    </recommendedName>
</protein>
<evidence type="ECO:0000313" key="2">
    <source>
        <dbReference type="EMBL" id="AEA12986.1"/>
    </source>
</evidence>
<gene>
    <name evidence="2" type="ordered locus">TUZN_1515</name>
</gene>
<feature type="transmembrane region" description="Helical" evidence="1">
    <location>
        <begin position="33"/>
        <end position="49"/>
    </location>
</feature>
<dbReference type="RefSeq" id="WP_013680321.1">
    <property type="nucleotide sequence ID" value="NC_015315.1"/>
</dbReference>
<dbReference type="GeneID" id="10361762"/>
<keyword evidence="1" id="KW-0472">Membrane</keyword>
<accession>F2L259</accession>
<keyword evidence="3" id="KW-1185">Reference proteome</keyword>
<sequence length="153" mass="16093">MLLRTHVVFAIAAGFLALRYLLAVPPAAALAAAAAISLAVNPIVDFLGHEHGRRSPRTHEPLHAAVLGAAVGGVLGLAIPYAAPWAAAAGAVEALSHLFLDAFTEHGIYVRRNGRYKRFAFAHLRYNDPTANGLTAAFSILIIVAVLLQPSLS</sequence>
<reference evidence="2 3" key="1">
    <citation type="journal article" date="2011" name="J. Bacteriol.">
        <title>Complete genome sequence of the thermoacidophilic crenarchaeon Thermoproteus uzoniensis 768-20.</title>
        <authorList>
            <person name="Mardanov A.V."/>
            <person name="Gumerov V.M."/>
            <person name="Beletsky A.V."/>
            <person name="Prokofeva M.I."/>
            <person name="Bonch-Osmolovskaya E.A."/>
            <person name="Ravin N.V."/>
            <person name="Skryabin K.G."/>
        </authorList>
    </citation>
    <scope>NUCLEOTIDE SEQUENCE [LARGE SCALE GENOMIC DNA]</scope>
    <source>
        <strain evidence="2 3">768-20</strain>
    </source>
</reference>
<dbReference type="InterPro" id="IPR009705">
    <property type="entry name" value="DUF1286"/>
</dbReference>
<evidence type="ECO:0000256" key="1">
    <source>
        <dbReference type="SAM" id="Phobius"/>
    </source>
</evidence>
<organism evidence="2 3">
    <name type="scientific">Thermoproteus uzoniensis (strain 768-20)</name>
    <dbReference type="NCBI Taxonomy" id="999630"/>
    <lineage>
        <taxon>Archaea</taxon>
        <taxon>Thermoproteota</taxon>
        <taxon>Thermoprotei</taxon>
        <taxon>Thermoproteales</taxon>
        <taxon>Thermoproteaceae</taxon>
        <taxon>Thermoproteus</taxon>
    </lineage>
</organism>
<proteinExistence type="predicted"/>
<evidence type="ECO:0008006" key="4">
    <source>
        <dbReference type="Google" id="ProtNLM"/>
    </source>
</evidence>
<keyword evidence="1" id="KW-1133">Transmembrane helix</keyword>
<feature type="transmembrane region" description="Helical" evidence="1">
    <location>
        <begin position="131"/>
        <end position="152"/>
    </location>
</feature>
<dbReference type="eggNOG" id="arCOG05320">
    <property type="taxonomic scope" value="Archaea"/>
</dbReference>
<name>F2L259_THEU7</name>
<feature type="transmembrane region" description="Helical" evidence="1">
    <location>
        <begin position="85"/>
        <end position="110"/>
    </location>
</feature>
<dbReference type="HOGENOM" id="CLU_117041_0_0_2"/>
<dbReference type="STRING" id="999630.TUZN_1515"/>
<dbReference type="Pfam" id="PF06939">
    <property type="entry name" value="DUF1286"/>
    <property type="match status" value="1"/>
</dbReference>
<evidence type="ECO:0000313" key="3">
    <source>
        <dbReference type="Proteomes" id="UP000008138"/>
    </source>
</evidence>
<feature type="transmembrane region" description="Helical" evidence="1">
    <location>
        <begin position="61"/>
        <end position="79"/>
    </location>
</feature>